<evidence type="ECO:0000259" key="1">
    <source>
        <dbReference type="Pfam" id="PF10988"/>
    </source>
</evidence>
<dbReference type="eggNOG" id="COG1983">
    <property type="taxonomic scope" value="Bacteria"/>
</dbReference>
<reference evidence="3" key="1">
    <citation type="submission" date="2016-10" db="EMBL/GenBank/DDBJ databases">
        <authorList>
            <person name="Varghese N."/>
            <person name="Submissions S."/>
        </authorList>
    </citation>
    <scope>NUCLEOTIDE SEQUENCE [LARGE SCALE GENOMIC DNA]</scope>
    <source>
        <strain evidence="3">DSM 24729</strain>
    </source>
</reference>
<accession>A0A1G7IDR1</accession>
<dbReference type="RefSeq" id="WP_024479991.1">
    <property type="nucleotide sequence ID" value="NZ_CANLMK010000006.1"/>
</dbReference>
<protein>
    <submittedName>
        <fullName evidence="2">Putative auto-transporter adhesin, head GIN domain</fullName>
    </submittedName>
</protein>
<dbReference type="PROSITE" id="PS51257">
    <property type="entry name" value="PROKAR_LIPOPROTEIN"/>
    <property type="match status" value="1"/>
</dbReference>
<dbReference type="Proteomes" id="UP000182114">
    <property type="component" value="Unassembled WGS sequence"/>
</dbReference>
<dbReference type="EMBL" id="FNBD01000007">
    <property type="protein sequence ID" value="SDF10765.1"/>
    <property type="molecule type" value="Genomic_DNA"/>
</dbReference>
<proteinExistence type="predicted"/>
<dbReference type="Pfam" id="PF10988">
    <property type="entry name" value="DUF2807"/>
    <property type="match status" value="1"/>
</dbReference>
<dbReference type="InterPro" id="IPR021255">
    <property type="entry name" value="DUF2807"/>
</dbReference>
<organism evidence="2 3">
    <name type="scientific">Cellulophaga baltica</name>
    <dbReference type="NCBI Taxonomy" id="76594"/>
    <lineage>
        <taxon>Bacteria</taxon>
        <taxon>Pseudomonadati</taxon>
        <taxon>Bacteroidota</taxon>
        <taxon>Flavobacteriia</taxon>
        <taxon>Flavobacteriales</taxon>
        <taxon>Flavobacteriaceae</taxon>
        <taxon>Cellulophaga</taxon>
    </lineage>
</organism>
<feature type="domain" description="Putative auto-transporter adhesin head GIN" evidence="1">
    <location>
        <begin position="49"/>
        <end position="228"/>
    </location>
</feature>
<evidence type="ECO:0000313" key="2">
    <source>
        <dbReference type="EMBL" id="SDF10765.1"/>
    </source>
</evidence>
<sequence>MTTLVRIAITLALSVFLSSCGMDIKIGEFGSGVKGNGIVTQDIRPVNEDFTEISASEGLEVIVTQAAVFEIKVEADENIIDLIGTDVNNNVLKIHAIENIGNATKKVYVSLPNISELKSSSGANVTATNTIKSDKLTIDSSSGSLVNVNIVTDELTVDASSGANLKILGEATNATIDASSGSNVSGKELTSKTCNAEASSGANVAIYVSETLHADASSGGNISYSGKAKVNSNKSVSGSVTFND</sequence>
<gene>
    <name evidence="2" type="ORF">SAMN04487992_107182</name>
</gene>
<dbReference type="Gene3D" id="2.160.20.120">
    <property type="match status" value="1"/>
</dbReference>
<keyword evidence="3" id="KW-1185">Reference proteome</keyword>
<dbReference type="AlphaFoldDB" id="A0A1G7IDR1"/>
<evidence type="ECO:0000313" key="3">
    <source>
        <dbReference type="Proteomes" id="UP000182114"/>
    </source>
</evidence>
<name>A0A1G7IDR1_9FLAO</name>